<gene>
    <name evidence="1" type="ORF">M6B38_321775</name>
</gene>
<dbReference type="Proteomes" id="UP001140949">
    <property type="component" value="Unassembled WGS sequence"/>
</dbReference>
<evidence type="ECO:0000313" key="1">
    <source>
        <dbReference type="EMBL" id="KAJ6837958.1"/>
    </source>
</evidence>
<organism evidence="1 2">
    <name type="scientific">Iris pallida</name>
    <name type="common">Sweet iris</name>
    <dbReference type="NCBI Taxonomy" id="29817"/>
    <lineage>
        <taxon>Eukaryota</taxon>
        <taxon>Viridiplantae</taxon>
        <taxon>Streptophyta</taxon>
        <taxon>Embryophyta</taxon>
        <taxon>Tracheophyta</taxon>
        <taxon>Spermatophyta</taxon>
        <taxon>Magnoliopsida</taxon>
        <taxon>Liliopsida</taxon>
        <taxon>Asparagales</taxon>
        <taxon>Iridaceae</taxon>
        <taxon>Iridoideae</taxon>
        <taxon>Irideae</taxon>
        <taxon>Iris</taxon>
    </lineage>
</organism>
<dbReference type="EMBL" id="JANAVB010011000">
    <property type="protein sequence ID" value="KAJ6837958.1"/>
    <property type="molecule type" value="Genomic_DNA"/>
</dbReference>
<reference evidence="1" key="2">
    <citation type="submission" date="2023-04" db="EMBL/GenBank/DDBJ databases">
        <authorList>
            <person name="Bruccoleri R.E."/>
            <person name="Oakeley E.J."/>
            <person name="Faust A.-M."/>
            <person name="Dessus-Babus S."/>
            <person name="Altorfer M."/>
            <person name="Burckhardt D."/>
            <person name="Oertli M."/>
            <person name="Naumann U."/>
            <person name="Petersen F."/>
            <person name="Wong J."/>
        </authorList>
    </citation>
    <scope>NUCLEOTIDE SEQUENCE</scope>
    <source>
        <strain evidence="1">GSM-AAB239-AS_SAM_17_03QT</strain>
        <tissue evidence="1">Leaf</tissue>
    </source>
</reference>
<evidence type="ECO:0000313" key="2">
    <source>
        <dbReference type="Proteomes" id="UP001140949"/>
    </source>
</evidence>
<sequence>MANVVRTAAEIRRWWLCSSLDDGARASDLRHRGAQPVASFTAAARGGCRRGEAVRGAR</sequence>
<comment type="caution">
    <text evidence="1">The sequence shown here is derived from an EMBL/GenBank/DDBJ whole genome shotgun (WGS) entry which is preliminary data.</text>
</comment>
<name>A0AAX6HBC1_IRIPA</name>
<reference evidence="1" key="1">
    <citation type="journal article" date="2023" name="GigaByte">
        <title>Genome assembly of the bearded iris, Iris pallida Lam.</title>
        <authorList>
            <person name="Bruccoleri R.E."/>
            <person name="Oakeley E.J."/>
            <person name="Faust A.M.E."/>
            <person name="Altorfer M."/>
            <person name="Dessus-Babus S."/>
            <person name="Burckhardt D."/>
            <person name="Oertli M."/>
            <person name="Naumann U."/>
            <person name="Petersen F."/>
            <person name="Wong J."/>
        </authorList>
    </citation>
    <scope>NUCLEOTIDE SEQUENCE</scope>
    <source>
        <strain evidence="1">GSM-AAB239-AS_SAM_17_03QT</strain>
    </source>
</reference>
<proteinExistence type="predicted"/>
<accession>A0AAX6HBC1</accession>
<protein>
    <submittedName>
        <fullName evidence="1">Basic proline-rich protein-like</fullName>
    </submittedName>
</protein>
<dbReference type="AlphaFoldDB" id="A0AAX6HBC1"/>
<keyword evidence="2" id="KW-1185">Reference proteome</keyword>